<evidence type="ECO:0000259" key="1">
    <source>
        <dbReference type="Pfam" id="PF13116"/>
    </source>
</evidence>
<dbReference type="Pfam" id="PF13116">
    <property type="entry name" value="YhdP"/>
    <property type="match status" value="1"/>
</dbReference>
<dbReference type="OrthoDB" id="9762238at2"/>
<dbReference type="InterPro" id="IPR011836">
    <property type="entry name" value="YhdP"/>
</dbReference>
<dbReference type="PANTHER" id="PTHR38690">
    <property type="entry name" value="PROTEASE-RELATED"/>
    <property type="match status" value="1"/>
</dbReference>
<keyword evidence="3" id="KW-1185">Reference proteome</keyword>
<evidence type="ECO:0000313" key="2">
    <source>
        <dbReference type="EMBL" id="ART81193.1"/>
    </source>
</evidence>
<protein>
    <submittedName>
        <fullName evidence="2">TIGR02099 family protein</fullName>
    </submittedName>
</protein>
<dbReference type="KEGG" id="ocm:CBP12_12085"/>
<name>A0A1Y0D0V0_9GAMM</name>
<dbReference type="AlphaFoldDB" id="A0A1Y0D0V0"/>
<organism evidence="2 3">
    <name type="scientific">Oceanisphaera avium</name>
    <dbReference type="NCBI Taxonomy" id="1903694"/>
    <lineage>
        <taxon>Bacteria</taxon>
        <taxon>Pseudomonadati</taxon>
        <taxon>Pseudomonadota</taxon>
        <taxon>Gammaproteobacteria</taxon>
        <taxon>Aeromonadales</taxon>
        <taxon>Aeromonadaceae</taxon>
        <taxon>Oceanisphaera</taxon>
    </lineage>
</organism>
<reference evidence="3" key="1">
    <citation type="submission" date="2017-05" db="EMBL/GenBank/DDBJ databases">
        <authorList>
            <person name="Sung H."/>
        </authorList>
    </citation>
    <scope>NUCLEOTIDE SEQUENCE [LARGE SCALE GENOMIC DNA]</scope>
    <source>
        <strain evidence="3">AMac2203</strain>
    </source>
</reference>
<sequence>MAILITLLRFGAPWLASWQQQWMNHWLSEHQLELHIGALGISWQDYGPVLAVKDVSIRQLNAPTVTLARALVDIQLWQSLRQWRPVLNELTLEGLRLPIALDKQTGSNSDFDWQGLRHFVLEGVEQFSLTDAELWLSHGEQAVLQLHVPDWHWHNGQAEHQGQGWLAFSEQAEQHLQVVSQFTGKADSLNGALYVQANAVDASDMLRQIRPDDANINAEINFEFWMQWQQGQLIAGVLDLGDNRFQWGEQHQVAIKGGNLHWQPTEQGWQLASNEVDISVDEERWPSWHLQIDRQADQLQGYLDKLTFTDLALLAQWGESFVPTVAKQLAGIAPQGQLTHLYFNKDLAPHSESPDLGSSPPATWFWQGQLEKVSTQAFDWAPATQGLSGYFVIASDSGELNIQQASAQDWEFNEAFRGPWPLEKVDAHLKWQQQTPESWLLWSEKLAVASSDLNLEGWMSLLLPKHSAPLLSASARVDVLRAGHAYRYFPEPLMGSALVNYLQGAIVAGQAKGAEVMWYGRLNDFPYLDQSGIFQARVPLRHAEFRFDPDWLPLTDLSLDLLFENDSLYMQASKGRLGSVQASNISANIAPLDEQADLELNADINGEGAAVSEYLQNSPLASSVGVTLEQVQVKGPLSAALALNIPLNGDEVGVNGQVDFVNNEVRVTPLDLPLTKVNGRLVFDEHHTEFSELTALWLTQPLTLSYQGKETASAYEVALDIKGQLQPQSLTPLYPVFSHLKGEAPWQGKLQLTLPHQGALNYRFNAQSALLGLKSDLPVPFKKTAGQDALQSELAVTGGAEQAQIALQLGPQIKGDAKLAITEQGAHVTQLWLDAGAGVKPSLPRAPLDVALRVPNLVLDDWLAVVSEVLPQSTSLSASPGLSWPTPYRVAAQASRAQLWQQTFNQLHLTLTPAERKRAKLTIDAEQAQGQIAFGDNAPITADFSRLWLSQQPTATTPATTKEPADALTIKPSQVPALRFQCADCRWQQLALGEVAFNLAPQPQLEGVQLSQLSLNGPLLQATATGQWLQQNSVDLSRLEWQSSSPSLQRLWQALGKASPFSETAGQLEGKLRWLNTPWQPQLASMNGQLAVKTGAGVLRDLNDKGAGLLSVLSLESVMRRLRLDFRDVFGEGFYFDSISAHGELQEGVLYNEDLLLKGAAGDLRGKGNVNFVSEQLDYNLELTPNLTGNLPALAAFAVTPVAGLYLLALSKVLGPVVDVFTRIKYRVTGPISEPKVTELGRDKDRITLPE</sequence>
<accession>A0A1Y0D0V0</accession>
<feature type="domain" description="YhdP central" evidence="1">
    <location>
        <begin position="2"/>
        <end position="1237"/>
    </location>
</feature>
<proteinExistence type="predicted"/>
<gene>
    <name evidence="2" type="ORF">CBP12_12085</name>
</gene>
<dbReference type="NCBIfam" id="TIGR02099">
    <property type="entry name" value="YhdP family protein"/>
    <property type="match status" value="1"/>
</dbReference>
<dbReference type="EMBL" id="CP021376">
    <property type="protein sequence ID" value="ART81193.1"/>
    <property type="molecule type" value="Genomic_DNA"/>
</dbReference>
<dbReference type="InterPro" id="IPR025263">
    <property type="entry name" value="YhdP_central"/>
</dbReference>
<evidence type="ECO:0000313" key="3">
    <source>
        <dbReference type="Proteomes" id="UP000243793"/>
    </source>
</evidence>
<dbReference type="Proteomes" id="UP000243793">
    <property type="component" value="Chromosome"/>
</dbReference>
<dbReference type="PANTHER" id="PTHR38690:SF1">
    <property type="entry name" value="PROTEASE"/>
    <property type="match status" value="1"/>
</dbReference>